<sequence length="288" mass="32392">MQRSYSPTVRRRRLAAELRRLREAAGMTSLQAGKALGWAHSTIIKHEKAQRRSISPADLDALLDLYNVQDQERRNGLHALARDAKQRGWWSKYRDVFRGALPDFEAEASLIRDFEVQVIPGLLQTPEYAAAVFRSAQVQDEDTVARLVDARIQRQQILNRHQEPPTYVVVIDEGALRRQVGTPAVMHAQLRYLIRMATRDNIEILVLPFSAGAHAATAATFVILDFPDPADPSIAYSETITDTVIAEEPDELRRYNVVFGSVQNAALSPSCSVEFITELMKAQESDRV</sequence>
<evidence type="ECO:0000259" key="1">
    <source>
        <dbReference type="PROSITE" id="PS50943"/>
    </source>
</evidence>
<dbReference type="SMART" id="SM00530">
    <property type="entry name" value="HTH_XRE"/>
    <property type="match status" value="1"/>
</dbReference>
<comment type="caution">
    <text evidence="2">The sequence shown here is derived from an EMBL/GenBank/DDBJ whole genome shotgun (WGS) entry which is preliminary data.</text>
</comment>
<dbReference type="RefSeq" id="WP_379873143.1">
    <property type="nucleotide sequence ID" value="NZ_JBHTBH010000012.1"/>
</dbReference>
<dbReference type="CDD" id="cd00093">
    <property type="entry name" value="HTH_XRE"/>
    <property type="match status" value="1"/>
</dbReference>
<dbReference type="InterPro" id="IPR001387">
    <property type="entry name" value="Cro/C1-type_HTH"/>
</dbReference>
<dbReference type="InterPro" id="IPR010982">
    <property type="entry name" value="Lambda_DNA-bd_dom_sf"/>
</dbReference>
<keyword evidence="3" id="KW-1185">Reference proteome</keyword>
<dbReference type="EMBL" id="JBHTBH010000012">
    <property type="protein sequence ID" value="MFC7330501.1"/>
    <property type="molecule type" value="Genomic_DNA"/>
</dbReference>
<reference evidence="3" key="1">
    <citation type="journal article" date="2019" name="Int. J. Syst. Evol. Microbiol.">
        <title>The Global Catalogue of Microorganisms (GCM) 10K type strain sequencing project: providing services to taxonomists for standard genome sequencing and annotation.</title>
        <authorList>
            <consortium name="The Broad Institute Genomics Platform"/>
            <consortium name="The Broad Institute Genome Sequencing Center for Infectious Disease"/>
            <person name="Wu L."/>
            <person name="Ma J."/>
        </authorList>
    </citation>
    <scope>NUCLEOTIDE SEQUENCE [LARGE SCALE GENOMIC DNA]</scope>
    <source>
        <strain evidence="3">CGMCC 4.7382</strain>
    </source>
</reference>
<name>A0ABW2KML7_9ACTN</name>
<gene>
    <name evidence="2" type="ORF">ACFQRF_22490</name>
</gene>
<dbReference type="SUPFAM" id="SSF47413">
    <property type="entry name" value="lambda repressor-like DNA-binding domains"/>
    <property type="match status" value="1"/>
</dbReference>
<dbReference type="Proteomes" id="UP001596540">
    <property type="component" value="Unassembled WGS sequence"/>
</dbReference>
<dbReference type="InterPro" id="IPR043917">
    <property type="entry name" value="DUF5753"/>
</dbReference>
<dbReference type="Pfam" id="PF19054">
    <property type="entry name" value="DUF5753"/>
    <property type="match status" value="1"/>
</dbReference>
<accession>A0ABW2KML7</accession>
<evidence type="ECO:0000313" key="2">
    <source>
        <dbReference type="EMBL" id="MFC7330501.1"/>
    </source>
</evidence>
<protein>
    <submittedName>
        <fullName evidence="2">Helix-turn-helix domain-containing protein</fullName>
    </submittedName>
</protein>
<evidence type="ECO:0000313" key="3">
    <source>
        <dbReference type="Proteomes" id="UP001596540"/>
    </source>
</evidence>
<feature type="domain" description="HTH cro/C1-type" evidence="1">
    <location>
        <begin position="18"/>
        <end position="73"/>
    </location>
</feature>
<dbReference type="Pfam" id="PF13560">
    <property type="entry name" value="HTH_31"/>
    <property type="match status" value="1"/>
</dbReference>
<dbReference type="Gene3D" id="1.10.260.40">
    <property type="entry name" value="lambda repressor-like DNA-binding domains"/>
    <property type="match status" value="1"/>
</dbReference>
<proteinExistence type="predicted"/>
<organism evidence="2 3">
    <name type="scientific">Marinactinospora rubrisoli</name>
    <dbReference type="NCBI Taxonomy" id="2715399"/>
    <lineage>
        <taxon>Bacteria</taxon>
        <taxon>Bacillati</taxon>
        <taxon>Actinomycetota</taxon>
        <taxon>Actinomycetes</taxon>
        <taxon>Streptosporangiales</taxon>
        <taxon>Nocardiopsidaceae</taxon>
        <taxon>Marinactinospora</taxon>
    </lineage>
</organism>
<dbReference type="PROSITE" id="PS50943">
    <property type="entry name" value="HTH_CROC1"/>
    <property type="match status" value="1"/>
</dbReference>